<feature type="region of interest" description="Disordered" evidence="1">
    <location>
        <begin position="33"/>
        <end position="57"/>
    </location>
</feature>
<name>A0A2A9CTB7_9ACTN</name>
<dbReference type="InterPro" id="IPR018929">
    <property type="entry name" value="DUF2510"/>
</dbReference>
<keyword evidence="5" id="KW-1185">Reference proteome</keyword>
<gene>
    <name evidence="4" type="ORF">ATK74_2260</name>
</gene>
<dbReference type="AlphaFoldDB" id="A0A2A9CTB7"/>
<evidence type="ECO:0000256" key="2">
    <source>
        <dbReference type="SAM" id="Phobius"/>
    </source>
</evidence>
<accession>A0A2A9CTB7</accession>
<feature type="compositionally biased region" description="Polar residues" evidence="1">
    <location>
        <begin position="109"/>
        <end position="119"/>
    </location>
</feature>
<evidence type="ECO:0000259" key="3">
    <source>
        <dbReference type="Pfam" id="PF10708"/>
    </source>
</evidence>
<keyword evidence="2" id="KW-0472">Membrane</keyword>
<feature type="compositionally biased region" description="Low complexity" evidence="1">
    <location>
        <begin position="45"/>
        <end position="54"/>
    </location>
</feature>
<proteinExistence type="predicted"/>
<protein>
    <submittedName>
        <fullName evidence="4">Uncharacterized protein DUF2510</fullName>
    </submittedName>
</protein>
<dbReference type="OrthoDB" id="5065474at2"/>
<dbReference type="RefSeq" id="WP_098461094.1">
    <property type="nucleotide sequence ID" value="NZ_PDJC01000001.1"/>
</dbReference>
<comment type="caution">
    <text evidence="4">The sequence shown here is derived from an EMBL/GenBank/DDBJ whole genome shotgun (WGS) entry which is preliminary data.</text>
</comment>
<dbReference type="Pfam" id="PF10708">
    <property type="entry name" value="DUF2510"/>
    <property type="match status" value="1"/>
</dbReference>
<keyword evidence="2" id="KW-1133">Transmembrane helix</keyword>
<sequence>MASQAGWYPDPGGQPGMYRYWTGTAWTEAITPYPQTTPAPPLPTGAPTAGPSATRRSGSTVGWVVGIAAVVVVGLFVWAFFGMGGMVPSADPSPRSPNGESSADICPQPASNNISSAAPQQADGRVRAGGLSYPELGDPWTPPTVDNRVPYGDLGAEQSAMDQQDYDGQSGHSWVSSIMVAPLLSGEGFPSTKSAAELILKCVVGIYYDNTNVQRSDTLSKAHPVNGHDGWLIESELSFSIPGLNATSETVLLAVVQVDGTKYSLFYASVPNTSADRLPEVRAALADLRVDK</sequence>
<evidence type="ECO:0000313" key="4">
    <source>
        <dbReference type="EMBL" id="PFG17687.1"/>
    </source>
</evidence>
<feature type="region of interest" description="Disordered" evidence="1">
    <location>
        <begin position="90"/>
        <end position="153"/>
    </location>
</feature>
<evidence type="ECO:0000313" key="5">
    <source>
        <dbReference type="Proteomes" id="UP000226079"/>
    </source>
</evidence>
<feature type="compositionally biased region" description="Pro residues" evidence="1">
    <location>
        <begin position="35"/>
        <end position="44"/>
    </location>
</feature>
<reference evidence="4 5" key="1">
    <citation type="submission" date="2017-10" db="EMBL/GenBank/DDBJ databases">
        <title>Sequencing the genomes of 1000 actinobacteria strains.</title>
        <authorList>
            <person name="Klenk H.-P."/>
        </authorList>
    </citation>
    <scope>NUCLEOTIDE SEQUENCE [LARGE SCALE GENOMIC DNA]</scope>
    <source>
        <strain evidence="4 5">DSM 15597</strain>
    </source>
</reference>
<feature type="domain" description="DUF2510" evidence="3">
    <location>
        <begin position="5"/>
        <end position="39"/>
    </location>
</feature>
<dbReference type="Proteomes" id="UP000226079">
    <property type="component" value="Unassembled WGS sequence"/>
</dbReference>
<organism evidence="4 5">
    <name type="scientific">Propionicimonas paludicola</name>
    <dbReference type="NCBI Taxonomy" id="185243"/>
    <lineage>
        <taxon>Bacteria</taxon>
        <taxon>Bacillati</taxon>
        <taxon>Actinomycetota</taxon>
        <taxon>Actinomycetes</taxon>
        <taxon>Propionibacteriales</taxon>
        <taxon>Nocardioidaceae</taxon>
        <taxon>Propionicimonas</taxon>
    </lineage>
</organism>
<keyword evidence="2" id="KW-0812">Transmembrane</keyword>
<dbReference type="EMBL" id="PDJC01000001">
    <property type="protein sequence ID" value="PFG17687.1"/>
    <property type="molecule type" value="Genomic_DNA"/>
</dbReference>
<feature type="transmembrane region" description="Helical" evidence="2">
    <location>
        <begin position="61"/>
        <end position="81"/>
    </location>
</feature>
<evidence type="ECO:0000256" key="1">
    <source>
        <dbReference type="SAM" id="MobiDB-lite"/>
    </source>
</evidence>